<name>A0ABN0UDU8_9GAMM</name>
<comment type="caution">
    <text evidence="1">The sequence shown here is derived from an EMBL/GenBank/DDBJ whole genome shotgun (WGS) entry which is preliminary data.</text>
</comment>
<sequence length="224" mass="24492">MSGPKISLNKLGEYLTATPSRRKRIIQDQQDPKAFIAARYSDARAEILQYLVSGMADESSLLAAAQRLRLDDNGTEFAHQDRLASAEAIENFLEASEQIELDDLTVVPLESSASESMEISGVSVSIRPDAYLKDPITGDIKGAIKLHFPKTTPLTELAAGYVGAATKVFLQKEKNSPVVDHRKCYVVDVSTQTVSTAPKSHVRKMNDIAAACEEIDARWKRGNG</sequence>
<dbReference type="EMBL" id="BAAAFO010000002">
    <property type="protein sequence ID" value="GAA0247337.1"/>
    <property type="molecule type" value="Genomic_DNA"/>
</dbReference>
<protein>
    <submittedName>
        <fullName evidence="1">Uncharacterized protein</fullName>
    </submittedName>
</protein>
<organism evidence="1 2">
    <name type="scientific">Rhodanobacter caeni</name>
    <dbReference type="NCBI Taxonomy" id="657654"/>
    <lineage>
        <taxon>Bacteria</taxon>
        <taxon>Pseudomonadati</taxon>
        <taxon>Pseudomonadota</taxon>
        <taxon>Gammaproteobacteria</taxon>
        <taxon>Lysobacterales</taxon>
        <taxon>Rhodanobacteraceae</taxon>
        <taxon>Rhodanobacter</taxon>
    </lineage>
</organism>
<gene>
    <name evidence="1" type="ORF">GCM10009126_11090</name>
</gene>
<dbReference type="Proteomes" id="UP001500657">
    <property type="component" value="Unassembled WGS sequence"/>
</dbReference>
<evidence type="ECO:0000313" key="2">
    <source>
        <dbReference type="Proteomes" id="UP001500657"/>
    </source>
</evidence>
<evidence type="ECO:0000313" key="1">
    <source>
        <dbReference type="EMBL" id="GAA0247337.1"/>
    </source>
</evidence>
<reference evidence="2" key="1">
    <citation type="journal article" date="2019" name="Int. J. Syst. Evol. Microbiol.">
        <title>The Global Catalogue of Microorganisms (GCM) 10K type strain sequencing project: providing services to taxonomists for standard genome sequencing and annotation.</title>
        <authorList>
            <consortium name="The Broad Institute Genomics Platform"/>
            <consortium name="The Broad Institute Genome Sequencing Center for Infectious Disease"/>
            <person name="Wu L."/>
            <person name="Ma J."/>
        </authorList>
    </citation>
    <scope>NUCLEOTIDE SEQUENCE [LARGE SCALE GENOMIC DNA]</scope>
    <source>
        <strain evidence="2">JCM 16242</strain>
    </source>
</reference>
<accession>A0ABN0UDU8</accession>
<proteinExistence type="predicted"/>
<dbReference type="RefSeq" id="WP_343881043.1">
    <property type="nucleotide sequence ID" value="NZ_BAAAFO010000002.1"/>
</dbReference>
<keyword evidence="2" id="KW-1185">Reference proteome</keyword>